<keyword evidence="3 5" id="KW-0687">Ribonucleoprotein</keyword>
<evidence type="ECO:0000256" key="3">
    <source>
        <dbReference type="ARBA" id="ARBA00023274"/>
    </source>
</evidence>
<dbReference type="PANTHER" id="PTHR12534:SF0">
    <property type="entry name" value="SMALL RIBOSOMAL SUBUNIT PROTEIN US2M"/>
    <property type="match status" value="1"/>
</dbReference>
<dbReference type="PROSITE" id="PS00962">
    <property type="entry name" value="RIBOSOMAL_S2_1"/>
    <property type="match status" value="1"/>
</dbReference>
<proteinExistence type="inferred from homology"/>
<sequence length="251" mass="28022">MTETTIKEMLESGVHFGHQTKRWNPKMKRFIYGERNGIYILDLQQTAKRFKAAKDFIRNLVKDKKSVLFVGTKRQAQPIIQQEADRCGMYYVTERWLGGMLTNLQTVRKSVDRLNKIESMIEAGEIARLPKKEVAILDKEHRKLLAILSGIRGMNRLPGAIFVVDPKKEHIAIHEANRLGIPVIAMVDSNCDPDLIQFPVPANDDAIRSIRLMTAGIADAVLSGALSGQAAPVTFSAPEAEKQAVSQESEA</sequence>
<evidence type="ECO:0000256" key="5">
    <source>
        <dbReference type="HAMAP-Rule" id="MF_00291"/>
    </source>
</evidence>
<dbReference type="InterPro" id="IPR018130">
    <property type="entry name" value="Ribosomal_uS2_CS"/>
</dbReference>
<evidence type="ECO:0000313" key="8">
    <source>
        <dbReference type="Proteomes" id="UP000007382"/>
    </source>
</evidence>
<dbReference type="OrthoDB" id="9808036at2"/>
<dbReference type="eggNOG" id="COG0052">
    <property type="taxonomic scope" value="Bacteria"/>
</dbReference>
<name>I0IRC6_LEPFC</name>
<accession>I0IRC6</accession>
<dbReference type="PRINTS" id="PR00395">
    <property type="entry name" value="RIBOSOMALS2"/>
</dbReference>
<dbReference type="HAMAP" id="MF_00291_B">
    <property type="entry name" value="Ribosomal_uS2_B"/>
    <property type="match status" value="1"/>
</dbReference>
<dbReference type="RefSeq" id="WP_014450308.1">
    <property type="nucleotide sequence ID" value="NC_017094.1"/>
</dbReference>
<dbReference type="InterPro" id="IPR023591">
    <property type="entry name" value="Ribosomal_uS2_flav_dom_sf"/>
</dbReference>
<dbReference type="Gene3D" id="3.40.50.10490">
    <property type="entry name" value="Glucose-6-phosphate isomerase like protein, domain 1"/>
    <property type="match status" value="1"/>
</dbReference>
<dbReference type="HOGENOM" id="CLU_040318_1_2_0"/>
<dbReference type="Pfam" id="PF00318">
    <property type="entry name" value="Ribosomal_S2"/>
    <property type="match status" value="1"/>
</dbReference>
<evidence type="ECO:0000256" key="1">
    <source>
        <dbReference type="ARBA" id="ARBA00006242"/>
    </source>
</evidence>
<dbReference type="SUPFAM" id="SSF52313">
    <property type="entry name" value="Ribosomal protein S2"/>
    <property type="match status" value="1"/>
</dbReference>
<dbReference type="Proteomes" id="UP000007382">
    <property type="component" value="Chromosome"/>
</dbReference>
<keyword evidence="8" id="KW-1185">Reference proteome</keyword>
<evidence type="ECO:0000313" key="7">
    <source>
        <dbReference type="EMBL" id="BAM07825.1"/>
    </source>
</evidence>
<dbReference type="InterPro" id="IPR005706">
    <property type="entry name" value="Ribosomal_uS2_bac/mit/plastid"/>
</dbReference>
<dbReference type="PROSITE" id="PS00963">
    <property type="entry name" value="RIBOSOMAL_S2_2"/>
    <property type="match status" value="1"/>
</dbReference>
<dbReference type="NCBIfam" id="TIGR01011">
    <property type="entry name" value="rpsB_bact"/>
    <property type="match status" value="1"/>
</dbReference>
<keyword evidence="2 5" id="KW-0689">Ribosomal protein</keyword>
<dbReference type="Gene3D" id="1.10.287.610">
    <property type="entry name" value="Helix hairpin bin"/>
    <property type="match status" value="1"/>
</dbReference>
<dbReference type="GO" id="GO:0006412">
    <property type="term" value="P:translation"/>
    <property type="evidence" value="ECO:0007669"/>
    <property type="project" value="UniProtKB-UniRule"/>
</dbReference>
<dbReference type="CDD" id="cd01425">
    <property type="entry name" value="RPS2"/>
    <property type="match status" value="1"/>
</dbReference>
<dbReference type="KEGG" id="lfc:LFE_2152"/>
<evidence type="ECO:0000256" key="6">
    <source>
        <dbReference type="RuleBase" id="RU003631"/>
    </source>
</evidence>
<dbReference type="InterPro" id="IPR001865">
    <property type="entry name" value="Ribosomal_uS2"/>
</dbReference>
<dbReference type="PATRIC" id="fig|1162668.3.peg.2550"/>
<dbReference type="GO" id="GO:0022627">
    <property type="term" value="C:cytosolic small ribosomal subunit"/>
    <property type="evidence" value="ECO:0007669"/>
    <property type="project" value="TreeGrafter"/>
</dbReference>
<comment type="similarity">
    <text evidence="1 5 6">Belongs to the universal ribosomal protein uS2 family.</text>
</comment>
<dbReference type="STRING" id="1162668.LFE_2152"/>
<dbReference type="EMBL" id="AP012342">
    <property type="protein sequence ID" value="BAM07825.1"/>
    <property type="molecule type" value="Genomic_DNA"/>
</dbReference>
<evidence type="ECO:0000256" key="2">
    <source>
        <dbReference type="ARBA" id="ARBA00022980"/>
    </source>
</evidence>
<reference evidence="7 8" key="1">
    <citation type="journal article" date="2012" name="J. Bacteriol.">
        <title>Complete Genome Sequence of Leptospirillum ferrooxidans Strain C2-3, Isolated from a Fresh Volcanic Ash Deposit on the Island of Miyake, Japan.</title>
        <authorList>
            <person name="Fujimura R."/>
            <person name="Sato Y."/>
            <person name="Nishizawa T."/>
            <person name="Oshima K."/>
            <person name="Kim S.-W."/>
            <person name="Hattori M."/>
            <person name="Kamijo T."/>
            <person name="Ohta H."/>
        </authorList>
    </citation>
    <scope>NUCLEOTIDE SEQUENCE [LARGE SCALE GENOMIC DNA]</scope>
    <source>
        <strain evidence="7 8">C2-3</strain>
    </source>
</reference>
<dbReference type="GO" id="GO:0003735">
    <property type="term" value="F:structural constituent of ribosome"/>
    <property type="evidence" value="ECO:0007669"/>
    <property type="project" value="InterPro"/>
</dbReference>
<protein>
    <recommendedName>
        <fullName evidence="4 5">Small ribosomal subunit protein uS2</fullName>
    </recommendedName>
</protein>
<organism evidence="7 8">
    <name type="scientific">Leptospirillum ferrooxidans (strain C2-3)</name>
    <dbReference type="NCBI Taxonomy" id="1162668"/>
    <lineage>
        <taxon>Bacteria</taxon>
        <taxon>Pseudomonadati</taxon>
        <taxon>Nitrospirota</taxon>
        <taxon>Nitrospiria</taxon>
        <taxon>Nitrospirales</taxon>
        <taxon>Nitrospiraceae</taxon>
        <taxon>Leptospirillum</taxon>
    </lineage>
</organism>
<evidence type="ECO:0000256" key="4">
    <source>
        <dbReference type="ARBA" id="ARBA00035256"/>
    </source>
</evidence>
<dbReference type="AlphaFoldDB" id="I0IRC6"/>
<gene>
    <name evidence="5" type="primary">rpsB</name>
    <name evidence="7" type="ordered locus">LFE_2152</name>
</gene>
<reference evidence="8" key="2">
    <citation type="submission" date="2012-03" db="EMBL/GenBank/DDBJ databases">
        <title>The complete genome sequence of the pioneer microbe on fresh volcanic deposit, Leptospirillum ferrooxidans strain C2-3.</title>
        <authorList>
            <person name="Fujimura R."/>
            <person name="Sato Y."/>
            <person name="Nishizawa T."/>
            <person name="Nanba K."/>
            <person name="Oshima K."/>
            <person name="Hattori M."/>
            <person name="Kamijo T."/>
            <person name="Ohta H."/>
        </authorList>
    </citation>
    <scope>NUCLEOTIDE SEQUENCE [LARGE SCALE GENOMIC DNA]</scope>
    <source>
        <strain evidence="8">C2-3</strain>
    </source>
</reference>
<dbReference type="PANTHER" id="PTHR12534">
    <property type="entry name" value="30S RIBOSOMAL PROTEIN S2 PROKARYOTIC AND ORGANELLAR"/>
    <property type="match status" value="1"/>
</dbReference>